<dbReference type="PANTHER" id="PTHR37305:SF1">
    <property type="entry name" value="MEMBRANE PROTEIN"/>
    <property type="match status" value="1"/>
</dbReference>
<evidence type="ECO:0000256" key="1">
    <source>
        <dbReference type="SAM" id="Phobius"/>
    </source>
</evidence>
<protein>
    <submittedName>
        <fullName evidence="3">ABC transporter permease</fullName>
    </submittedName>
</protein>
<feature type="transmembrane region" description="Helical" evidence="1">
    <location>
        <begin position="90"/>
        <end position="117"/>
    </location>
</feature>
<reference evidence="3 4" key="1">
    <citation type="submission" date="2019-01" db="EMBL/GenBank/DDBJ databases">
        <title>The genome sequence of Lactobacillus crispatus L49.</title>
        <authorList>
            <person name="Zhong J."/>
            <person name="Zhang J."/>
        </authorList>
    </citation>
    <scope>NUCLEOTIDE SEQUENCE [LARGE SCALE GENOMIC DNA]</scope>
    <source>
        <strain evidence="3 4">L49</strain>
    </source>
</reference>
<keyword evidence="5" id="KW-1185">Reference proteome</keyword>
<evidence type="ECO:0000313" key="3">
    <source>
        <dbReference type="EMBL" id="RXF60469.1"/>
    </source>
</evidence>
<keyword evidence="1" id="KW-0812">Transmembrane</keyword>
<dbReference type="AlphaFoldDB" id="A0A135ZEN1"/>
<sequence>MRAELKQEFYKLGHRKLPWWIISFMILFMIFMGLAMGKQYGNLLVMTCYNSSQIIMLILVIVGSTIFSMEFQNKTILTLLYHAQNKGTVYLAKFITIFIYNLFLHAIAMIVTIFFNTVPLIAKIVPWTATYKYNQSLFINMLSTTGVDIITSTLIISLICLMSCMINSNTVVIMINAIIIFMGSSLSSNLLNYNIGPLDIIRWNPLNMLNLTTQYYNYATYHLTSHLSNPQLLIGTLCYIVLFTLLGYLVFRKKKF</sequence>
<dbReference type="EMBL" id="JBETVU010000012">
    <property type="protein sequence ID" value="MES5150300.1"/>
    <property type="molecule type" value="Genomic_DNA"/>
</dbReference>
<reference evidence="2" key="2">
    <citation type="submission" date="2024-06" db="EMBL/GenBank/DDBJ databases">
        <title>Vaginal Lactobacillus fatty acid response mechanisms reveal a metabolite-targeted strategy for bacterial vaginosis treatment.</title>
        <authorList>
            <person name="Zhu M."/>
            <person name="Blainey P.C."/>
            <person name="Bloom S.M."/>
            <person name="Kwon D.S."/>
        </authorList>
    </citation>
    <scope>NUCLEOTIDE SEQUENCE</scope>
    <source>
        <strain evidence="2">194_F1_1</strain>
    </source>
</reference>
<accession>A0A135ZEN1</accession>
<name>A0A135ZEN1_9LACO</name>
<keyword evidence="1" id="KW-0472">Membrane</keyword>
<feature type="transmembrane region" description="Helical" evidence="1">
    <location>
        <begin position="171"/>
        <end position="191"/>
    </location>
</feature>
<gene>
    <name evidence="2" type="ORF">ABVC42_10355</name>
    <name evidence="3" type="ORF">ERD32_00960</name>
</gene>
<evidence type="ECO:0000313" key="2">
    <source>
        <dbReference type="EMBL" id="MES5150300.1"/>
    </source>
</evidence>
<evidence type="ECO:0000313" key="5">
    <source>
        <dbReference type="Proteomes" id="UP001434419"/>
    </source>
</evidence>
<dbReference type="RefSeq" id="WP_005719936.1">
    <property type="nucleotide sequence ID" value="NZ_CP058996.1"/>
</dbReference>
<feature type="transmembrane region" description="Helical" evidence="1">
    <location>
        <begin position="49"/>
        <end position="69"/>
    </location>
</feature>
<organism evidence="3 4">
    <name type="scientific">Lactobacillus crispatus</name>
    <dbReference type="NCBI Taxonomy" id="47770"/>
    <lineage>
        <taxon>Bacteria</taxon>
        <taxon>Bacillati</taxon>
        <taxon>Bacillota</taxon>
        <taxon>Bacilli</taxon>
        <taxon>Lactobacillales</taxon>
        <taxon>Lactobacillaceae</taxon>
        <taxon>Lactobacillus</taxon>
    </lineage>
</organism>
<keyword evidence="1" id="KW-1133">Transmembrane helix</keyword>
<dbReference type="PANTHER" id="PTHR37305">
    <property type="entry name" value="INTEGRAL MEMBRANE PROTEIN-RELATED"/>
    <property type="match status" value="1"/>
</dbReference>
<proteinExistence type="predicted"/>
<comment type="caution">
    <text evidence="3">The sequence shown here is derived from an EMBL/GenBank/DDBJ whole genome shotgun (WGS) entry which is preliminary data.</text>
</comment>
<feature type="transmembrane region" description="Helical" evidence="1">
    <location>
        <begin position="137"/>
        <end position="159"/>
    </location>
</feature>
<evidence type="ECO:0000313" key="4">
    <source>
        <dbReference type="Proteomes" id="UP000289808"/>
    </source>
</evidence>
<feature type="transmembrane region" description="Helical" evidence="1">
    <location>
        <begin position="20"/>
        <end position="37"/>
    </location>
</feature>
<dbReference type="Pfam" id="PF12730">
    <property type="entry name" value="ABC2_membrane_4"/>
    <property type="match status" value="1"/>
</dbReference>
<dbReference type="Proteomes" id="UP000289808">
    <property type="component" value="Unassembled WGS sequence"/>
</dbReference>
<dbReference type="Proteomes" id="UP001434419">
    <property type="component" value="Unassembled WGS sequence"/>
</dbReference>
<dbReference type="EMBL" id="SCLX01000003">
    <property type="protein sequence ID" value="RXF60469.1"/>
    <property type="molecule type" value="Genomic_DNA"/>
</dbReference>
<feature type="transmembrane region" description="Helical" evidence="1">
    <location>
        <begin position="232"/>
        <end position="251"/>
    </location>
</feature>